<evidence type="ECO:0000313" key="3">
    <source>
        <dbReference type="Proteomes" id="UP000034544"/>
    </source>
</evidence>
<comment type="caution">
    <text evidence="2">The sequence shown here is derived from an EMBL/GenBank/DDBJ whole genome shotgun (WGS) entry which is preliminary data.</text>
</comment>
<evidence type="ECO:0000256" key="1">
    <source>
        <dbReference type="SAM" id="MobiDB-lite"/>
    </source>
</evidence>
<gene>
    <name evidence="2" type="ORF">UU59_C0018G0011</name>
</gene>
<dbReference type="Proteomes" id="UP000034544">
    <property type="component" value="Unassembled WGS sequence"/>
</dbReference>
<sequence length="113" mass="12324">MLISPFVSVRIFVMDAQLSSLNFEQTTEKGAEEINEVPRNTTTPLGKEAETPPNTGTENSALPPLPENVKDERKEVTPDHTLVAGDSITSLADRMEKVANDEFQKNNLPNGSA</sequence>
<feature type="compositionally biased region" description="Basic and acidic residues" evidence="1">
    <location>
        <begin position="68"/>
        <end position="78"/>
    </location>
</feature>
<dbReference type="AlphaFoldDB" id="A0A0G0YBB7"/>
<organism evidence="2 3">
    <name type="scientific">candidate division WWE3 bacterium GW2011_GWE1_41_27</name>
    <dbReference type="NCBI Taxonomy" id="1619131"/>
    <lineage>
        <taxon>Bacteria</taxon>
        <taxon>Katanobacteria</taxon>
    </lineage>
</organism>
<feature type="region of interest" description="Disordered" evidence="1">
    <location>
        <begin position="27"/>
        <end position="80"/>
    </location>
</feature>
<proteinExistence type="predicted"/>
<accession>A0A0G0YBB7</accession>
<protein>
    <submittedName>
        <fullName evidence="2">Uncharacterized protein</fullName>
    </submittedName>
</protein>
<reference evidence="2 3" key="1">
    <citation type="journal article" date="2015" name="Nature">
        <title>rRNA introns, odd ribosomes, and small enigmatic genomes across a large radiation of phyla.</title>
        <authorList>
            <person name="Brown C.T."/>
            <person name="Hug L.A."/>
            <person name="Thomas B.C."/>
            <person name="Sharon I."/>
            <person name="Castelle C.J."/>
            <person name="Singh A."/>
            <person name="Wilkins M.J."/>
            <person name="Williams K.H."/>
            <person name="Banfield J.F."/>
        </authorList>
    </citation>
    <scope>NUCLEOTIDE SEQUENCE [LARGE SCALE GENOMIC DNA]</scope>
</reference>
<dbReference type="EMBL" id="LCBF01000018">
    <property type="protein sequence ID" value="KKS06886.1"/>
    <property type="molecule type" value="Genomic_DNA"/>
</dbReference>
<name>A0A0G0YBB7_UNCKA</name>
<evidence type="ECO:0000313" key="2">
    <source>
        <dbReference type="EMBL" id="KKS06886.1"/>
    </source>
</evidence>